<gene>
    <name evidence="1" type="ORF">OEA41_006457</name>
</gene>
<organism evidence="1 2">
    <name type="scientific">Lepraria neglecta</name>
    <dbReference type="NCBI Taxonomy" id="209136"/>
    <lineage>
        <taxon>Eukaryota</taxon>
        <taxon>Fungi</taxon>
        <taxon>Dikarya</taxon>
        <taxon>Ascomycota</taxon>
        <taxon>Pezizomycotina</taxon>
        <taxon>Lecanoromycetes</taxon>
        <taxon>OSLEUM clade</taxon>
        <taxon>Lecanoromycetidae</taxon>
        <taxon>Lecanorales</taxon>
        <taxon>Lecanorineae</taxon>
        <taxon>Stereocaulaceae</taxon>
        <taxon>Lepraria</taxon>
    </lineage>
</organism>
<dbReference type="AlphaFoldDB" id="A0AAE0DN26"/>
<reference evidence="1" key="1">
    <citation type="submission" date="2022-11" db="EMBL/GenBank/DDBJ databases">
        <title>Chromosomal genome sequence assembly and mating type (MAT) locus characterization of the leprose asexual lichenized fungus Lepraria neglecta (Nyl.) Erichsen.</title>
        <authorList>
            <person name="Allen J.L."/>
            <person name="Pfeffer B."/>
        </authorList>
    </citation>
    <scope>NUCLEOTIDE SEQUENCE</scope>
    <source>
        <strain evidence="1">Allen 5258</strain>
    </source>
</reference>
<sequence length="165" mass="19166">MVAEQIRRELTGQTYLIARMVKEASTIEHRLVDLHTYLYDGFGVDFFPRHTTTANIKQQAREELAKKTEEHVVTTMTAKIEQLCLERERNSLRQQTRQEIIEEQAAEAAREAQEEAHQAARIREWEAVFKSQARRVFQFPEVKNTFRTIGNPANSIPNSLQKIPS</sequence>
<dbReference type="Proteomes" id="UP001276659">
    <property type="component" value="Unassembled WGS sequence"/>
</dbReference>
<proteinExistence type="predicted"/>
<accession>A0AAE0DN26</accession>
<protein>
    <submittedName>
        <fullName evidence="1">Uncharacterized protein</fullName>
    </submittedName>
</protein>
<name>A0AAE0DN26_9LECA</name>
<keyword evidence="2" id="KW-1185">Reference proteome</keyword>
<evidence type="ECO:0000313" key="1">
    <source>
        <dbReference type="EMBL" id="KAK3173128.1"/>
    </source>
</evidence>
<dbReference type="EMBL" id="JASNWA010000007">
    <property type="protein sequence ID" value="KAK3173128.1"/>
    <property type="molecule type" value="Genomic_DNA"/>
</dbReference>
<comment type="caution">
    <text evidence="1">The sequence shown here is derived from an EMBL/GenBank/DDBJ whole genome shotgun (WGS) entry which is preliminary data.</text>
</comment>
<evidence type="ECO:0000313" key="2">
    <source>
        <dbReference type="Proteomes" id="UP001276659"/>
    </source>
</evidence>